<feature type="region of interest" description="Disordered" evidence="1">
    <location>
        <begin position="92"/>
        <end position="249"/>
    </location>
</feature>
<dbReference type="Proteomes" id="UP000025227">
    <property type="component" value="Unplaced"/>
</dbReference>
<dbReference type="OrthoDB" id="5797053at2759"/>
<name>A0A7I4XTI8_HAECO</name>
<reference evidence="4" key="1">
    <citation type="submission" date="2020-12" db="UniProtKB">
        <authorList>
            <consortium name="WormBaseParasite"/>
        </authorList>
    </citation>
    <scope>IDENTIFICATION</scope>
    <source>
        <strain evidence="4">MHco3</strain>
    </source>
</reference>
<keyword evidence="3" id="KW-1185">Reference proteome</keyword>
<dbReference type="AlphaFoldDB" id="A0A7I4XTI8"/>
<feature type="compositionally biased region" description="Polar residues" evidence="1">
    <location>
        <begin position="232"/>
        <end position="249"/>
    </location>
</feature>
<keyword evidence="2" id="KW-0732">Signal</keyword>
<dbReference type="WBParaSite" id="HCON_00004590-00002">
    <property type="protein sequence ID" value="HCON_00004590-00002"/>
    <property type="gene ID" value="HCON_00004590"/>
</dbReference>
<evidence type="ECO:0000313" key="4">
    <source>
        <dbReference type="WBParaSite" id="HCON_00004590-00002"/>
    </source>
</evidence>
<feature type="chain" id="PRO_5029841559" evidence="2">
    <location>
        <begin position="20"/>
        <end position="545"/>
    </location>
</feature>
<protein>
    <submittedName>
        <fullName evidence="4">DUF3504 domain-containing protein</fullName>
    </submittedName>
</protein>
<evidence type="ECO:0000313" key="3">
    <source>
        <dbReference type="Proteomes" id="UP000025227"/>
    </source>
</evidence>
<evidence type="ECO:0000256" key="2">
    <source>
        <dbReference type="SAM" id="SignalP"/>
    </source>
</evidence>
<organism evidence="3 4">
    <name type="scientific">Haemonchus contortus</name>
    <name type="common">Barber pole worm</name>
    <dbReference type="NCBI Taxonomy" id="6289"/>
    <lineage>
        <taxon>Eukaryota</taxon>
        <taxon>Metazoa</taxon>
        <taxon>Ecdysozoa</taxon>
        <taxon>Nematoda</taxon>
        <taxon>Chromadorea</taxon>
        <taxon>Rhabditida</taxon>
        <taxon>Rhabditina</taxon>
        <taxon>Rhabditomorpha</taxon>
        <taxon>Strongyloidea</taxon>
        <taxon>Trichostrongylidae</taxon>
        <taxon>Haemonchus</taxon>
    </lineage>
</organism>
<evidence type="ECO:0000256" key="1">
    <source>
        <dbReference type="SAM" id="MobiDB-lite"/>
    </source>
</evidence>
<feature type="compositionally biased region" description="Low complexity" evidence="1">
    <location>
        <begin position="107"/>
        <end position="231"/>
    </location>
</feature>
<dbReference type="OMA" id="YYMKRES"/>
<accession>A0A7I4XTI8</accession>
<sequence>MRLNSLHLLLILLTLAVEASDFKQRCRAALNEGRLIIEKNAPPLVQEELIRMKRKLDQRMEAMFEAELLHGTLGLGKYMVLPDGDTDATAATTTLSPCPAPNRTMFTTAAPPSTSSGTTSCPQGTTSQMGSQSTGSSGTGQTTTSGGTAQGSTSTSAPTQTATATPSSTGNAAGEGDAAASTTTSSAAEQSTSSDKSASSTDSSGASSSSPASGSTTQSETTTSPTPTQDTCASAQKTEGSSKPFTMPTMFTSDTSADPFYRWMTALHSQMAKAEEICDQPPIKDINSITEDQIMGFLSILSTAYPGPFCGLCDHLMTEMLPRLFSMRPTWEEDERYLMRLLYANVPSAKAICSTLAPACYQDYEARSRNITEAVLCMECATCMTVTNLAEHSFLLEEEMVKSFLQFLRSSLFHNTCAELCQVWQPLNLTLFPNGFTYDGCMNYLNETYKDVIDFATVTLRPEKFCSRDLQWCELNETPNIMHCLRELCTESLRHTPQTAWICSAIPDTPEAADKFLNVEKTKKYKTRQPYHDKYDGGTAWHDEL</sequence>
<feature type="signal peptide" evidence="2">
    <location>
        <begin position="1"/>
        <end position="19"/>
    </location>
</feature>
<proteinExistence type="predicted"/>